<dbReference type="RefSeq" id="WP_182921833.1">
    <property type="nucleotide sequence ID" value="NZ_WNXD01000001.1"/>
</dbReference>
<organism evidence="1 2">
    <name type="scientific">Pedobacter planticolens</name>
    <dbReference type="NCBI Taxonomy" id="2679964"/>
    <lineage>
        <taxon>Bacteria</taxon>
        <taxon>Pseudomonadati</taxon>
        <taxon>Bacteroidota</taxon>
        <taxon>Sphingobacteriia</taxon>
        <taxon>Sphingobacteriales</taxon>
        <taxon>Sphingobacteriaceae</taxon>
        <taxon>Pedobacter</taxon>
    </lineage>
</organism>
<accession>A0A923DYY6</accession>
<name>A0A923DYY6_9SPHI</name>
<evidence type="ECO:0000313" key="2">
    <source>
        <dbReference type="Proteomes" id="UP000601055"/>
    </source>
</evidence>
<keyword evidence="2" id="KW-1185">Reference proteome</keyword>
<evidence type="ECO:0000313" key="1">
    <source>
        <dbReference type="EMBL" id="MBB2145175.1"/>
    </source>
</evidence>
<protein>
    <submittedName>
        <fullName evidence="1">Uncharacterized protein</fullName>
    </submittedName>
</protein>
<sequence length="116" mass="13096">MNQKFTAIKTFIALLIIAIFLLSSCKKDQLTVDQEKIFSQTDFKASTNPYDSGWQLTLKPDGVAEILPGGDVWWRGTYKISGSLITVKADNVTYKFEILSKTEIKDKTYGVVLRLK</sequence>
<gene>
    <name evidence="1" type="ORF">GM921_06755</name>
</gene>
<dbReference type="PROSITE" id="PS51257">
    <property type="entry name" value="PROKAR_LIPOPROTEIN"/>
    <property type="match status" value="1"/>
</dbReference>
<comment type="caution">
    <text evidence="1">The sequence shown here is derived from an EMBL/GenBank/DDBJ whole genome shotgun (WGS) entry which is preliminary data.</text>
</comment>
<dbReference type="AlphaFoldDB" id="A0A923DYY6"/>
<reference evidence="1" key="1">
    <citation type="submission" date="2019-11" db="EMBL/GenBank/DDBJ databases">
        <title>Description of Pedobacter sp. LMG 31464T.</title>
        <authorList>
            <person name="Carlier A."/>
            <person name="Qi S."/>
            <person name="Vandamme P."/>
        </authorList>
    </citation>
    <scope>NUCLEOTIDE SEQUENCE</scope>
    <source>
        <strain evidence="1">LMG 31464</strain>
    </source>
</reference>
<proteinExistence type="predicted"/>
<dbReference type="EMBL" id="WNXD01000001">
    <property type="protein sequence ID" value="MBB2145175.1"/>
    <property type="molecule type" value="Genomic_DNA"/>
</dbReference>
<dbReference type="Proteomes" id="UP000601055">
    <property type="component" value="Unassembled WGS sequence"/>
</dbReference>